<sequence length="66" mass="7335">MPHKLSYNPSARITEKVGFIITSVGSMVVEIIQTKKNRSHLVLYLAKAYPQVALARIVRTVVRVAA</sequence>
<reference evidence="1" key="1">
    <citation type="submission" date="2019-08" db="EMBL/GenBank/DDBJ databases">
        <authorList>
            <person name="Kucharzyk K."/>
            <person name="Murdoch R.W."/>
            <person name="Higgins S."/>
            <person name="Loffler F."/>
        </authorList>
    </citation>
    <scope>NUCLEOTIDE SEQUENCE</scope>
</reference>
<name>A0A645JJT0_9ZZZZ</name>
<proteinExistence type="predicted"/>
<organism evidence="1">
    <name type="scientific">bioreactor metagenome</name>
    <dbReference type="NCBI Taxonomy" id="1076179"/>
    <lineage>
        <taxon>unclassified sequences</taxon>
        <taxon>metagenomes</taxon>
        <taxon>ecological metagenomes</taxon>
    </lineage>
</organism>
<accession>A0A645JJT0</accession>
<evidence type="ECO:0008006" key="2">
    <source>
        <dbReference type="Google" id="ProtNLM"/>
    </source>
</evidence>
<evidence type="ECO:0000313" key="1">
    <source>
        <dbReference type="EMBL" id="MPN59883.1"/>
    </source>
</evidence>
<protein>
    <recommendedName>
        <fullName evidence="2">Transposase IS200-like domain-containing protein</fullName>
    </recommendedName>
</protein>
<comment type="caution">
    <text evidence="1">The sequence shown here is derived from an EMBL/GenBank/DDBJ whole genome shotgun (WGS) entry which is preliminary data.</text>
</comment>
<dbReference type="EMBL" id="VSSQ01134415">
    <property type="protein sequence ID" value="MPN59883.1"/>
    <property type="molecule type" value="Genomic_DNA"/>
</dbReference>
<gene>
    <name evidence="1" type="ORF">SDC9_207605</name>
</gene>
<dbReference type="AlphaFoldDB" id="A0A645JJT0"/>